<sequence>MELTILRRVAAATAIAAAASLTVAPGLTGTSAHGAATSTRADSTLSIRAVKPAVAPGRSTAVRGRLATPGVEPAGRTVLLEARPEGTRGFIPIGTATTGVAGALELAVAPEATTAYRWRYAGSVDADRARSGVTRIRVRVPQHSAVRLRTTLSIRLKDVGARTVVRGKLFARGAQVGRRWIVLVSRPAGADDWTFSSAARTDGLGRVVFGVDPEQATAYRLAFLGSPRLRPARSARVVVRTPSDVSISAVPGVIDPGGASTVSGVVTAGGATVADASVALLARRMRPGATWSTVQKGTTTADGTASFAVTPDRSTAYRIRVSHTAGIRPGTSPVARVVVRTQSSLSVRGRAYKAGWSVAGQLRGGGRPLAGRIVTLQSAAQGTAEWVAVRSGTTGQRGRVFFVQARDAGTQYRLVFDGDERNLPSTSGTVVDD</sequence>
<keyword evidence="1" id="KW-0732">Signal</keyword>
<dbReference type="EMBL" id="JAERSG010000003">
    <property type="protein sequence ID" value="MBL0748054.1"/>
    <property type="molecule type" value="Genomic_DNA"/>
</dbReference>
<evidence type="ECO:0000313" key="3">
    <source>
        <dbReference type="Proteomes" id="UP000636918"/>
    </source>
</evidence>
<reference evidence="2 3" key="1">
    <citation type="submission" date="2021-01" db="EMBL/GenBank/DDBJ databases">
        <title>Genome seq and assembly of Nocardiodes sp. G10.</title>
        <authorList>
            <person name="Chhetri G."/>
        </authorList>
    </citation>
    <scope>NUCLEOTIDE SEQUENCE [LARGE SCALE GENOMIC DNA]</scope>
    <source>
        <strain evidence="2 3">G10</strain>
    </source>
</reference>
<evidence type="ECO:0000256" key="1">
    <source>
        <dbReference type="SAM" id="SignalP"/>
    </source>
</evidence>
<accession>A0ABS1L8N8</accession>
<proteinExistence type="predicted"/>
<feature type="chain" id="PRO_5046149938" description="Carboxypeptidase regulatory-like domain-containing protein" evidence="1">
    <location>
        <begin position="25"/>
        <end position="433"/>
    </location>
</feature>
<feature type="signal peptide" evidence="1">
    <location>
        <begin position="1"/>
        <end position="24"/>
    </location>
</feature>
<comment type="caution">
    <text evidence="2">The sequence shown here is derived from an EMBL/GenBank/DDBJ whole genome shotgun (WGS) entry which is preliminary data.</text>
</comment>
<evidence type="ECO:0008006" key="4">
    <source>
        <dbReference type="Google" id="ProtNLM"/>
    </source>
</evidence>
<name>A0ABS1L8N8_9ACTN</name>
<keyword evidence="3" id="KW-1185">Reference proteome</keyword>
<protein>
    <recommendedName>
        <fullName evidence="4">Carboxypeptidase regulatory-like domain-containing protein</fullName>
    </recommendedName>
</protein>
<evidence type="ECO:0000313" key="2">
    <source>
        <dbReference type="EMBL" id="MBL0748054.1"/>
    </source>
</evidence>
<organism evidence="2 3">
    <name type="scientific">Nocardioides baculatus</name>
    <dbReference type="NCBI Taxonomy" id="2801337"/>
    <lineage>
        <taxon>Bacteria</taxon>
        <taxon>Bacillati</taxon>
        <taxon>Actinomycetota</taxon>
        <taxon>Actinomycetes</taxon>
        <taxon>Propionibacteriales</taxon>
        <taxon>Nocardioidaceae</taxon>
        <taxon>Nocardioides</taxon>
    </lineage>
</organism>
<dbReference type="Proteomes" id="UP000636918">
    <property type="component" value="Unassembled WGS sequence"/>
</dbReference>
<dbReference type="RefSeq" id="WP_201936092.1">
    <property type="nucleotide sequence ID" value="NZ_JAERSG010000003.1"/>
</dbReference>
<gene>
    <name evidence="2" type="ORF">JI751_10565</name>
</gene>